<reference evidence="4 5" key="1">
    <citation type="submission" date="2019-08" db="EMBL/GenBank/DDBJ databases">
        <title>Deep-cultivation of Planctomycetes and their phenomic and genomic characterization uncovers novel biology.</title>
        <authorList>
            <person name="Wiegand S."/>
            <person name="Jogler M."/>
            <person name="Boedeker C."/>
            <person name="Pinto D."/>
            <person name="Vollmers J."/>
            <person name="Rivas-Marin E."/>
            <person name="Kohn T."/>
            <person name="Peeters S.H."/>
            <person name="Heuer A."/>
            <person name="Rast P."/>
            <person name="Oberbeckmann S."/>
            <person name="Bunk B."/>
            <person name="Jeske O."/>
            <person name="Meyerdierks A."/>
            <person name="Storesund J.E."/>
            <person name="Kallscheuer N."/>
            <person name="Luecker S."/>
            <person name="Lage O.M."/>
            <person name="Pohl T."/>
            <person name="Merkel B.J."/>
            <person name="Hornburger P."/>
            <person name="Mueller R.-W."/>
            <person name="Bruemmer F."/>
            <person name="Labrenz M."/>
            <person name="Spormann A.M."/>
            <person name="Op den Camp H."/>
            <person name="Overmann J."/>
            <person name="Amann R."/>
            <person name="Jetten M.S.M."/>
            <person name="Mascher T."/>
            <person name="Medema M.H."/>
            <person name="Devos D.P."/>
            <person name="Kaster A.-K."/>
            <person name="Ovreas L."/>
            <person name="Rohde M."/>
            <person name="Galperin M.Y."/>
            <person name="Jogler C."/>
        </authorList>
    </citation>
    <scope>NUCLEOTIDE SEQUENCE [LARGE SCALE GENOMIC DNA]</scope>
    <source>
        <strain evidence="4 5">UC8</strain>
    </source>
</reference>
<evidence type="ECO:0000256" key="3">
    <source>
        <dbReference type="ARBA" id="ARBA00023315"/>
    </source>
</evidence>
<dbReference type="OrthoDB" id="21121at2"/>
<proteinExistence type="predicted"/>
<dbReference type="Pfam" id="PF04958">
    <property type="entry name" value="AstA"/>
    <property type="match status" value="1"/>
</dbReference>
<dbReference type="EMBL" id="CP042914">
    <property type="protein sequence ID" value="QEG38509.1"/>
    <property type="molecule type" value="Genomic_DNA"/>
</dbReference>
<dbReference type="InterPro" id="IPR007041">
    <property type="entry name" value="Arg_succinylTrfase_AstA/AruG"/>
</dbReference>
<dbReference type="Gene3D" id="3.40.630.30">
    <property type="match status" value="1"/>
</dbReference>
<keyword evidence="1" id="KW-0056">Arginine metabolism</keyword>
<evidence type="ECO:0000256" key="1">
    <source>
        <dbReference type="ARBA" id="ARBA00022503"/>
    </source>
</evidence>
<dbReference type="KEGG" id="rul:UC8_04660"/>
<organism evidence="4 5">
    <name type="scientific">Roseimaritima ulvae</name>
    <dbReference type="NCBI Taxonomy" id="980254"/>
    <lineage>
        <taxon>Bacteria</taxon>
        <taxon>Pseudomonadati</taxon>
        <taxon>Planctomycetota</taxon>
        <taxon>Planctomycetia</taxon>
        <taxon>Pirellulales</taxon>
        <taxon>Pirellulaceae</taxon>
        <taxon>Roseimaritima</taxon>
    </lineage>
</organism>
<dbReference type="PANTHER" id="PTHR30420">
    <property type="entry name" value="N-SUCCINYLARGININE DIHYDROLASE"/>
    <property type="match status" value="1"/>
</dbReference>
<gene>
    <name evidence="4" type="primary">astA</name>
    <name evidence="4" type="ORF">UC8_04660</name>
</gene>
<dbReference type="SUPFAM" id="SSF55729">
    <property type="entry name" value="Acyl-CoA N-acyltransferases (Nat)"/>
    <property type="match status" value="1"/>
</dbReference>
<accession>A0A5B9QKI8</accession>
<dbReference type="NCBIfam" id="TIGR03243">
    <property type="entry name" value="arg_catab_AOST"/>
    <property type="match status" value="1"/>
</dbReference>
<dbReference type="AlphaFoldDB" id="A0A5B9QKI8"/>
<keyword evidence="3 4" id="KW-0012">Acyltransferase</keyword>
<dbReference type="EC" id="2.3.1.109" evidence="4"/>
<evidence type="ECO:0000313" key="4">
    <source>
        <dbReference type="EMBL" id="QEG38509.1"/>
    </source>
</evidence>
<dbReference type="PANTHER" id="PTHR30420:SF1">
    <property type="entry name" value="ARGININE N-SUCCINYLTRANSFERASE"/>
    <property type="match status" value="1"/>
</dbReference>
<dbReference type="Proteomes" id="UP000325286">
    <property type="component" value="Chromosome"/>
</dbReference>
<evidence type="ECO:0000313" key="5">
    <source>
        <dbReference type="Proteomes" id="UP000325286"/>
    </source>
</evidence>
<keyword evidence="5" id="KW-1185">Reference proteome</keyword>
<sequence>MEIVRAVQLSDLPALLQLIGRATEGLTTLQLDEAQLLERVERSHFAFTRRSESPAGEPYVLVMEDTDNQQIVGTATLYAKTGGYEPFYAFRMQTEVHQSASLPGGRREHTALHLERTYDGPSELGSLFLLRAYRGQGRGRLLSLSRFALLAQRPHRFADRVIAEMRGRCDDAGVSPFWDAVMRPFFGVDFTVADALSTVSKSFIEDLMPRYPLYLELLPAEAQQVVGAVHRETEPAIAMLQTEGFEMTDLIDIFDAGPVVQCPVDQIQAVRRCQRCTLRIERVAPDTPRQIVSSLATGFRAALVPVATQAGIATLEEQAADALQVGDGDTVWTMTTHAAPQEARRT</sequence>
<protein>
    <submittedName>
        <fullName evidence="4">Arginine N-succinyltransferase</fullName>
        <ecNumber evidence="4">2.3.1.109</ecNumber>
    </submittedName>
</protein>
<name>A0A5B9QKI8_9BACT</name>
<dbReference type="GO" id="GO:0006527">
    <property type="term" value="P:L-arginine catabolic process"/>
    <property type="evidence" value="ECO:0007669"/>
    <property type="project" value="InterPro"/>
</dbReference>
<keyword evidence="2 4" id="KW-0808">Transferase</keyword>
<dbReference type="RefSeq" id="WP_068142040.1">
    <property type="nucleotide sequence ID" value="NZ_CP042914.1"/>
</dbReference>
<dbReference type="InterPro" id="IPR016181">
    <property type="entry name" value="Acyl_CoA_acyltransferase"/>
</dbReference>
<dbReference type="GO" id="GO:0008791">
    <property type="term" value="F:arginine N-succinyltransferase activity"/>
    <property type="evidence" value="ECO:0007669"/>
    <property type="project" value="UniProtKB-EC"/>
</dbReference>
<evidence type="ECO:0000256" key="2">
    <source>
        <dbReference type="ARBA" id="ARBA00022679"/>
    </source>
</evidence>